<reference evidence="3 4" key="1">
    <citation type="submission" date="2021-01" db="EMBL/GenBank/DDBJ databases">
        <title>Cercospora kikuchii MAFF 305040 whole genome shotgun sequence.</title>
        <authorList>
            <person name="Kashiwa T."/>
            <person name="Suzuki T."/>
        </authorList>
    </citation>
    <scope>NUCLEOTIDE SEQUENCE [LARGE SCALE GENOMIC DNA]</scope>
    <source>
        <strain evidence="3 4">MAFF 305040</strain>
    </source>
</reference>
<name>A0A9P3CL44_9PEZI</name>
<evidence type="ECO:0000256" key="2">
    <source>
        <dbReference type="SAM" id="MobiDB-lite"/>
    </source>
</evidence>
<feature type="region of interest" description="Disordered" evidence="2">
    <location>
        <begin position="21"/>
        <end position="70"/>
    </location>
</feature>
<dbReference type="GeneID" id="68293571"/>
<dbReference type="Proteomes" id="UP000825890">
    <property type="component" value="Unassembled WGS sequence"/>
</dbReference>
<keyword evidence="4" id="KW-1185">Reference proteome</keyword>
<feature type="region of interest" description="Disordered" evidence="2">
    <location>
        <begin position="236"/>
        <end position="263"/>
    </location>
</feature>
<feature type="coiled-coil region" evidence="1">
    <location>
        <begin position="95"/>
        <end position="235"/>
    </location>
</feature>
<dbReference type="RefSeq" id="XP_044659296.1">
    <property type="nucleotide sequence ID" value="XM_044803361.1"/>
</dbReference>
<accession>A0A9P3CL44</accession>
<comment type="caution">
    <text evidence="3">The sequence shown here is derived from an EMBL/GenBank/DDBJ whole genome shotgun (WGS) entry which is preliminary data.</text>
</comment>
<keyword evidence="1" id="KW-0175">Coiled coil</keyword>
<dbReference type="EMBL" id="BOLY01000005">
    <property type="protein sequence ID" value="GIZ44809.1"/>
    <property type="molecule type" value="Genomic_DNA"/>
</dbReference>
<sequence length="263" mass="29938">MRFRALLARSFPRTLTMLKASRGVRSSDRSQTSNSDGTYSYYTIGTSSETDELPDSLQRPPYDQSDTAAPTMLNTTAARRASTPFGRHETPAQEIARLSALNFDLAQQLEKAEQDLERRNASMAEMEVDLVRLFEKSKKQEAKQEKLEVENERLQEEVGAENERLRALVKRLSTSKWRPWSSLKKRLVEVAETLKVAENQIAGMKYIIKDLTRERNDLRNNLDKAVSELHDLQMRSVGRRGSRTDSGMHRHSSVRSSFGGGFI</sequence>
<dbReference type="AlphaFoldDB" id="A0A9P3CL44"/>
<evidence type="ECO:0000313" key="4">
    <source>
        <dbReference type="Proteomes" id="UP000825890"/>
    </source>
</evidence>
<evidence type="ECO:0000313" key="3">
    <source>
        <dbReference type="EMBL" id="GIZ44809.1"/>
    </source>
</evidence>
<dbReference type="OrthoDB" id="10339616at2759"/>
<organism evidence="3 4">
    <name type="scientific">Cercospora kikuchii</name>
    <dbReference type="NCBI Taxonomy" id="84275"/>
    <lineage>
        <taxon>Eukaryota</taxon>
        <taxon>Fungi</taxon>
        <taxon>Dikarya</taxon>
        <taxon>Ascomycota</taxon>
        <taxon>Pezizomycotina</taxon>
        <taxon>Dothideomycetes</taxon>
        <taxon>Dothideomycetidae</taxon>
        <taxon>Mycosphaerellales</taxon>
        <taxon>Mycosphaerellaceae</taxon>
        <taxon>Cercospora</taxon>
    </lineage>
</organism>
<dbReference type="Gene3D" id="1.10.287.1490">
    <property type="match status" value="1"/>
</dbReference>
<gene>
    <name evidence="3" type="ORF">CKM354_000799600</name>
</gene>
<evidence type="ECO:0000256" key="1">
    <source>
        <dbReference type="SAM" id="Coils"/>
    </source>
</evidence>
<feature type="compositionally biased region" description="Polar residues" evidence="2">
    <location>
        <begin position="29"/>
        <end position="48"/>
    </location>
</feature>
<protein>
    <submittedName>
        <fullName evidence="3">Uncharacterized protein</fullName>
    </submittedName>
</protein>
<proteinExistence type="predicted"/>